<dbReference type="AlphaFoldDB" id="A0A401XNL2"/>
<evidence type="ECO:0000256" key="9">
    <source>
        <dbReference type="ARBA" id="ARBA00031449"/>
    </source>
</evidence>
<dbReference type="PANTHER" id="PTHR12589:SF7">
    <property type="entry name" value="6-PYRUVOYL TETRAHYDROBIOPTERIN SYNTHASE"/>
    <property type="match status" value="1"/>
</dbReference>
<comment type="pathway">
    <text evidence="2">Purine metabolism; 7-cyano-7-deazaguanine biosynthesis.</text>
</comment>
<comment type="cofactor">
    <cofactor evidence="1">
        <name>Zn(2+)</name>
        <dbReference type="ChEBI" id="CHEBI:29105"/>
    </cofactor>
</comment>
<dbReference type="Gene3D" id="3.30.479.10">
    <property type="entry name" value="6-pyruvoyl tetrahydropterin synthase/QueD"/>
    <property type="match status" value="1"/>
</dbReference>
<dbReference type="Proteomes" id="UP000286715">
    <property type="component" value="Unassembled WGS sequence"/>
</dbReference>
<evidence type="ECO:0000256" key="6">
    <source>
        <dbReference type="ARBA" id="ARBA00022723"/>
    </source>
</evidence>
<organism evidence="11 12">
    <name type="scientific">Thermaurantimonas aggregans</name>
    <dbReference type="NCBI Taxonomy" id="2173829"/>
    <lineage>
        <taxon>Bacteria</taxon>
        <taxon>Pseudomonadati</taxon>
        <taxon>Bacteroidota</taxon>
        <taxon>Flavobacteriia</taxon>
        <taxon>Flavobacteriales</taxon>
        <taxon>Schleiferiaceae</taxon>
        <taxon>Thermaurantimonas</taxon>
    </lineage>
</organism>
<proteinExistence type="inferred from homology"/>
<dbReference type="InterPro" id="IPR007115">
    <property type="entry name" value="6-PTP_synth/QueD"/>
</dbReference>
<dbReference type="PANTHER" id="PTHR12589">
    <property type="entry name" value="PYRUVOYL TETRAHYDROBIOPTERIN SYNTHASE"/>
    <property type="match status" value="1"/>
</dbReference>
<evidence type="ECO:0000256" key="1">
    <source>
        <dbReference type="ARBA" id="ARBA00001947"/>
    </source>
</evidence>
<dbReference type="GO" id="GO:0070497">
    <property type="term" value="F:6-carboxytetrahydropterin synthase activity"/>
    <property type="evidence" value="ECO:0007669"/>
    <property type="project" value="UniProtKB-EC"/>
</dbReference>
<dbReference type="OrthoDB" id="9804698at2"/>
<keyword evidence="6" id="KW-0479">Metal-binding</keyword>
<keyword evidence="7" id="KW-0862">Zinc</keyword>
<dbReference type="Pfam" id="PF01242">
    <property type="entry name" value="PTPS"/>
    <property type="match status" value="1"/>
</dbReference>
<accession>A0A401XNL2</accession>
<name>A0A401XNL2_9FLAO</name>
<evidence type="ECO:0000256" key="3">
    <source>
        <dbReference type="ARBA" id="ARBA00008900"/>
    </source>
</evidence>
<evidence type="ECO:0000313" key="12">
    <source>
        <dbReference type="Proteomes" id="UP000286715"/>
    </source>
</evidence>
<dbReference type="EMBL" id="BHZE01000026">
    <property type="protein sequence ID" value="GCD78553.1"/>
    <property type="molecule type" value="Genomic_DNA"/>
</dbReference>
<dbReference type="UniPathway" id="UPA00391"/>
<dbReference type="FunFam" id="3.30.479.10:FF:000003">
    <property type="entry name" value="6-pyruvoyl tetrahydrobiopterin synthase"/>
    <property type="match status" value="1"/>
</dbReference>
<evidence type="ECO:0000256" key="8">
    <source>
        <dbReference type="ARBA" id="ARBA00023239"/>
    </source>
</evidence>
<dbReference type="SUPFAM" id="SSF55620">
    <property type="entry name" value="Tetrahydrobiopterin biosynthesis enzymes-like"/>
    <property type="match status" value="1"/>
</dbReference>
<keyword evidence="8" id="KW-0456">Lyase</keyword>
<comment type="similarity">
    <text evidence="3">Belongs to the PTPS family. QueD subfamily.</text>
</comment>
<evidence type="ECO:0000256" key="5">
    <source>
        <dbReference type="ARBA" id="ARBA00018141"/>
    </source>
</evidence>
<protein>
    <recommendedName>
        <fullName evidence="5">6-carboxy-5,6,7,8-tetrahydropterin synthase</fullName>
        <ecNumber evidence="4">4.1.2.50</ecNumber>
    </recommendedName>
    <alternativeName>
        <fullName evidence="9">Queuosine biosynthesis protein QueD</fullName>
    </alternativeName>
</protein>
<evidence type="ECO:0000256" key="2">
    <source>
        <dbReference type="ARBA" id="ARBA00005061"/>
    </source>
</evidence>
<reference evidence="11 12" key="1">
    <citation type="submission" date="2018-11" db="EMBL/GenBank/DDBJ databases">
        <title>Schleiferia aggregans sp. nov., a moderately thermophilic heterotrophic bacterium isolated from microbial mats at a terrestrial hot spring.</title>
        <authorList>
            <person name="Iino T."/>
            <person name="Ohkuma M."/>
            <person name="Haruta S."/>
        </authorList>
    </citation>
    <scope>NUCLEOTIDE SEQUENCE [LARGE SCALE GENOMIC DNA]</scope>
    <source>
        <strain evidence="11 12">LA</strain>
    </source>
</reference>
<keyword evidence="12" id="KW-1185">Reference proteome</keyword>
<comment type="caution">
    <text evidence="11">The sequence shown here is derived from an EMBL/GenBank/DDBJ whole genome shotgun (WGS) entry which is preliminary data.</text>
</comment>
<evidence type="ECO:0000313" key="11">
    <source>
        <dbReference type="EMBL" id="GCD78553.1"/>
    </source>
</evidence>
<comment type="catalytic activity">
    <reaction evidence="10">
        <text>7,8-dihydroneopterin 3'-triphosphate + H2O = 6-carboxy-5,6,7,8-tetrahydropterin + triphosphate + acetaldehyde + 2 H(+)</text>
        <dbReference type="Rhea" id="RHEA:27966"/>
        <dbReference type="ChEBI" id="CHEBI:15343"/>
        <dbReference type="ChEBI" id="CHEBI:15377"/>
        <dbReference type="ChEBI" id="CHEBI:15378"/>
        <dbReference type="ChEBI" id="CHEBI:18036"/>
        <dbReference type="ChEBI" id="CHEBI:58462"/>
        <dbReference type="ChEBI" id="CHEBI:61032"/>
        <dbReference type="EC" id="4.1.2.50"/>
    </reaction>
</comment>
<evidence type="ECO:0000256" key="7">
    <source>
        <dbReference type="ARBA" id="ARBA00022833"/>
    </source>
</evidence>
<gene>
    <name evidence="11" type="primary">ygcM</name>
    <name evidence="11" type="ORF">JCM31826_20350</name>
</gene>
<dbReference type="RefSeq" id="WP_124398608.1">
    <property type="nucleotide sequence ID" value="NZ_BHZE01000026.1"/>
</dbReference>
<evidence type="ECO:0000256" key="4">
    <source>
        <dbReference type="ARBA" id="ARBA00012982"/>
    </source>
</evidence>
<evidence type="ECO:0000256" key="10">
    <source>
        <dbReference type="ARBA" id="ARBA00048807"/>
    </source>
</evidence>
<dbReference type="InterPro" id="IPR038418">
    <property type="entry name" value="6-PTP_synth/QueD_sf"/>
</dbReference>
<sequence length="139" mass="16120">MKLVTVSRHAHFNAAHRLHNPSWNAEQNEKVFGLCNNEYFHGHNYELIVSVTGPVDPDTGYVMDMKELSDLIKKHVEARLDHKNLNLQVEEFKHLIPSAENIAIVIYDWLRPHISPSLKLKITLYETPRNYVEYSGEEA</sequence>
<dbReference type="EC" id="4.1.2.50" evidence="4"/>
<dbReference type="GO" id="GO:0046872">
    <property type="term" value="F:metal ion binding"/>
    <property type="evidence" value="ECO:0007669"/>
    <property type="project" value="UniProtKB-KW"/>
</dbReference>